<feature type="region of interest" description="Disordered" evidence="1">
    <location>
        <begin position="38"/>
        <end position="69"/>
    </location>
</feature>
<dbReference type="Pfam" id="PF25545">
    <property type="entry name" value="DUF7924"/>
    <property type="match status" value="1"/>
</dbReference>
<evidence type="ECO:0000259" key="2">
    <source>
        <dbReference type="Pfam" id="PF25545"/>
    </source>
</evidence>
<proteinExistence type="predicted"/>
<dbReference type="InterPro" id="IPR057684">
    <property type="entry name" value="DUF7924"/>
</dbReference>
<sequence length="434" mass="48471">MTWGTDIIPDYVRAFLVDTPPFLPSQLIFVPTYQTSHSVQSKMPPSKRSHSCSSSYSSQKRIATTGTSSENELTSLHTSCVELLENVRQSLVESADIRTPWIMSPSSPLASRSRPNSPTKLSDANYRCRVIQRAKICVDSELPVDVKQYVDTNVFHPWVDTEDVTIVAKHLSTASKALVLGAFVEQDWLVPLRSAIDRLIPVGLLVASNRDWRDDIKPEVHSPVPLIPNKRDVSNEPISRFLPTQDIVEKPTSILKLKDPRPDICVGFSDSELANALLVTKGIDGAETFLQDLQENSILISDPHCTPLGLRFPFFMIEAKAAATGGNLYQAQNQVAVSGSTALKIFSALSNLHDREEDRELFAKPRLAFSVTTEGPIHELWLHFQRAEEVKFYMVCLGSYRTTLEDGALELVQRISAVLRWGMEHLKHDIISLL</sequence>
<dbReference type="AlphaFoldDB" id="A0A318Z248"/>
<organism evidence="3 4">
    <name type="scientific">Aspergillus neoniger (strain CBS 115656)</name>
    <dbReference type="NCBI Taxonomy" id="1448310"/>
    <lineage>
        <taxon>Eukaryota</taxon>
        <taxon>Fungi</taxon>
        <taxon>Dikarya</taxon>
        <taxon>Ascomycota</taxon>
        <taxon>Pezizomycotina</taxon>
        <taxon>Eurotiomycetes</taxon>
        <taxon>Eurotiomycetidae</taxon>
        <taxon>Eurotiales</taxon>
        <taxon>Aspergillaceae</taxon>
        <taxon>Aspergillus</taxon>
        <taxon>Aspergillus subgen. Circumdati</taxon>
    </lineage>
</organism>
<evidence type="ECO:0000313" key="3">
    <source>
        <dbReference type="EMBL" id="PYH37910.1"/>
    </source>
</evidence>
<gene>
    <name evidence="3" type="ORF">BO87DRAFT_188767</name>
</gene>
<evidence type="ECO:0000256" key="1">
    <source>
        <dbReference type="SAM" id="MobiDB-lite"/>
    </source>
</evidence>
<dbReference type="OrthoDB" id="5372703at2759"/>
<dbReference type="RefSeq" id="XP_025483388.1">
    <property type="nucleotide sequence ID" value="XM_025618470.1"/>
</dbReference>
<name>A0A318Z248_ASPNB</name>
<feature type="domain" description="DUF7924" evidence="2">
    <location>
        <begin position="255"/>
        <end position="428"/>
    </location>
</feature>
<protein>
    <recommendedName>
        <fullName evidence="2">DUF7924 domain-containing protein</fullName>
    </recommendedName>
</protein>
<keyword evidence="4" id="KW-1185">Reference proteome</keyword>
<accession>A0A318Z248</accession>
<dbReference type="PANTHER" id="PTHR42470:SF1">
    <property type="entry name" value="VAST DOMAIN-CONTAINING PROTEIN"/>
    <property type="match status" value="1"/>
</dbReference>
<feature type="compositionally biased region" description="Polar residues" evidence="1">
    <location>
        <begin position="59"/>
        <end position="69"/>
    </location>
</feature>
<dbReference type="Proteomes" id="UP000247647">
    <property type="component" value="Unassembled WGS sequence"/>
</dbReference>
<dbReference type="EMBL" id="KZ821449">
    <property type="protein sequence ID" value="PYH37910.1"/>
    <property type="molecule type" value="Genomic_DNA"/>
</dbReference>
<dbReference type="GeneID" id="37120926"/>
<evidence type="ECO:0000313" key="4">
    <source>
        <dbReference type="Proteomes" id="UP000247647"/>
    </source>
</evidence>
<reference evidence="3" key="1">
    <citation type="submission" date="2016-12" db="EMBL/GenBank/DDBJ databases">
        <title>The genomes of Aspergillus section Nigri reveals drivers in fungal speciation.</title>
        <authorList>
            <consortium name="DOE Joint Genome Institute"/>
            <person name="Vesth T.C."/>
            <person name="Nybo J."/>
            <person name="Theobald S."/>
            <person name="Brandl J."/>
            <person name="Frisvad J.C."/>
            <person name="Nielsen K.F."/>
            <person name="Lyhne E.K."/>
            <person name="Kogle M.E."/>
            <person name="Kuo A."/>
            <person name="Riley R."/>
            <person name="Clum A."/>
            <person name="Nolan M."/>
            <person name="Lipzen A."/>
            <person name="Salamov A."/>
            <person name="Henrissat B."/>
            <person name="Wiebenga A."/>
            <person name="De Vries R.P."/>
            <person name="Grigoriev I.V."/>
            <person name="Mortensen U.H."/>
            <person name="Andersen M.R."/>
            <person name="Baker S.E."/>
        </authorList>
    </citation>
    <scope>NUCLEOTIDE SEQUENCE [LARGE SCALE GENOMIC DNA]</scope>
    <source>
        <strain evidence="3">CBS 115656</strain>
    </source>
</reference>
<dbReference type="PANTHER" id="PTHR42470">
    <property type="entry name" value="VAST DOMAIN-CONTAINING PROTEIN"/>
    <property type="match status" value="1"/>
</dbReference>